<accession>A0A4Y8PBJ6</accession>
<dbReference type="AlphaFoldDB" id="A0A4Y8PBJ6"/>
<reference evidence="1 2" key="1">
    <citation type="submission" date="2016-05" db="EMBL/GenBank/DDBJ databases">
        <title>Diversity and Homogeneity among Thermoacidophilic Verrucomicrobia Methanotrophs Linked with Geographical Origin.</title>
        <authorList>
            <person name="Erikstad H.-A."/>
            <person name="Smestad N.B."/>
            <person name="Ceballos R.M."/>
            <person name="Birkeland N.-K."/>
        </authorList>
    </citation>
    <scope>NUCLEOTIDE SEQUENCE [LARGE SCALE GENOMIC DNA]</scope>
    <source>
        <strain evidence="1 2">Phi</strain>
    </source>
</reference>
<evidence type="ECO:0000313" key="2">
    <source>
        <dbReference type="Proteomes" id="UP000297713"/>
    </source>
</evidence>
<name>A0A4Y8PBJ6_9BACT</name>
<keyword evidence="2" id="KW-1185">Reference proteome</keyword>
<protein>
    <submittedName>
        <fullName evidence="1">Uncharacterized protein</fullName>
    </submittedName>
</protein>
<proteinExistence type="predicted"/>
<sequence>MIFQILFNPHKVLIIFFPFVVYLNKINLESRWIKSINDSDTAYYATSFECFAGEFLNFKDLNFIVAKIWYGANAFVIHVLEMVKLYGVALDRF</sequence>
<gene>
    <name evidence="1" type="ORF">A7Q10_10050</name>
</gene>
<evidence type="ECO:0000313" key="1">
    <source>
        <dbReference type="EMBL" id="TFE67034.1"/>
    </source>
</evidence>
<dbReference type="EMBL" id="LXQC01000164">
    <property type="protein sequence ID" value="TFE67034.1"/>
    <property type="molecule type" value="Genomic_DNA"/>
</dbReference>
<dbReference type="Proteomes" id="UP000297713">
    <property type="component" value="Unassembled WGS sequence"/>
</dbReference>
<comment type="caution">
    <text evidence="1">The sequence shown here is derived from an EMBL/GenBank/DDBJ whole genome shotgun (WGS) entry which is preliminary data.</text>
</comment>
<organism evidence="1 2">
    <name type="scientific">Methylacidiphilum caldifontis</name>
    <dbReference type="NCBI Taxonomy" id="2795386"/>
    <lineage>
        <taxon>Bacteria</taxon>
        <taxon>Pseudomonadati</taxon>
        <taxon>Verrucomicrobiota</taxon>
        <taxon>Methylacidiphilae</taxon>
        <taxon>Methylacidiphilales</taxon>
        <taxon>Methylacidiphilaceae</taxon>
        <taxon>Methylacidiphilum (ex Ratnadevi et al. 2023)</taxon>
    </lineage>
</organism>